<feature type="region of interest" description="Disordered" evidence="3">
    <location>
        <begin position="1"/>
        <end position="89"/>
    </location>
</feature>
<dbReference type="GO" id="GO:0000398">
    <property type="term" value="P:mRNA splicing, via spliceosome"/>
    <property type="evidence" value="ECO:0007669"/>
    <property type="project" value="InterPro"/>
</dbReference>
<evidence type="ECO:0000256" key="3">
    <source>
        <dbReference type="SAM" id="MobiDB-lite"/>
    </source>
</evidence>
<dbReference type="PROSITE" id="PS50174">
    <property type="entry name" value="G_PATCH"/>
    <property type="match status" value="1"/>
</dbReference>
<evidence type="ECO:0000259" key="4">
    <source>
        <dbReference type="PROSITE" id="PS50174"/>
    </source>
</evidence>
<dbReference type="EMBL" id="PKPP01001900">
    <property type="protein sequence ID" value="PWA79113.1"/>
    <property type="molecule type" value="Genomic_DNA"/>
</dbReference>
<dbReference type="PANTHER" id="PTHR15818:SF2">
    <property type="entry name" value="G-PATCH DOMAIN AND KOW MOTIFS-CONTAINING PROTEIN"/>
    <property type="match status" value="1"/>
</dbReference>
<name>A0A2U1P012_ARTAN</name>
<evidence type="ECO:0000256" key="1">
    <source>
        <dbReference type="ARBA" id="ARBA00004123"/>
    </source>
</evidence>
<gene>
    <name evidence="5" type="ORF">CTI12_AA209020</name>
</gene>
<feature type="compositionally biased region" description="Pro residues" evidence="3">
    <location>
        <begin position="34"/>
        <end position="43"/>
    </location>
</feature>
<accession>A0A2U1P012</accession>
<proteinExistence type="predicted"/>
<keyword evidence="6" id="KW-1185">Reference proteome</keyword>
<dbReference type="InterPro" id="IPR045166">
    <property type="entry name" value="Spp2-like"/>
</dbReference>
<dbReference type="STRING" id="35608.A0A2U1P012"/>
<feature type="compositionally biased region" description="Basic and acidic residues" evidence="3">
    <location>
        <begin position="214"/>
        <end position="259"/>
    </location>
</feature>
<dbReference type="PANTHER" id="PTHR15818">
    <property type="entry name" value="G PATCH AND KOW-CONTAINING"/>
    <property type="match status" value="1"/>
</dbReference>
<feature type="domain" description="G-patch" evidence="4">
    <location>
        <begin position="160"/>
        <end position="187"/>
    </location>
</feature>
<dbReference type="SMART" id="SM00443">
    <property type="entry name" value="G_patch"/>
    <property type="match status" value="1"/>
</dbReference>
<feature type="compositionally biased region" description="Low complexity" evidence="3">
    <location>
        <begin position="15"/>
        <end position="26"/>
    </location>
</feature>
<dbReference type="Pfam" id="PF12656">
    <property type="entry name" value="G-patch_2"/>
    <property type="match status" value="1"/>
</dbReference>
<comment type="subcellular location">
    <subcellularLocation>
        <location evidence="1">Nucleus</location>
    </subcellularLocation>
</comment>
<dbReference type="InterPro" id="IPR026822">
    <property type="entry name" value="Spp2/MOS2_G-patch"/>
</dbReference>
<dbReference type="InterPro" id="IPR000467">
    <property type="entry name" value="G_patch_dom"/>
</dbReference>
<feature type="region of interest" description="Disordered" evidence="3">
    <location>
        <begin position="198"/>
        <end position="259"/>
    </location>
</feature>
<evidence type="ECO:0000313" key="6">
    <source>
        <dbReference type="Proteomes" id="UP000245207"/>
    </source>
</evidence>
<dbReference type="Proteomes" id="UP000245207">
    <property type="component" value="Unassembled WGS sequence"/>
</dbReference>
<reference evidence="5 6" key="1">
    <citation type="journal article" date="2018" name="Mol. Plant">
        <title>The genome of Artemisia annua provides insight into the evolution of Asteraceae family and artemisinin biosynthesis.</title>
        <authorList>
            <person name="Shen Q."/>
            <person name="Zhang L."/>
            <person name="Liao Z."/>
            <person name="Wang S."/>
            <person name="Yan T."/>
            <person name="Shi P."/>
            <person name="Liu M."/>
            <person name="Fu X."/>
            <person name="Pan Q."/>
            <person name="Wang Y."/>
            <person name="Lv Z."/>
            <person name="Lu X."/>
            <person name="Zhang F."/>
            <person name="Jiang W."/>
            <person name="Ma Y."/>
            <person name="Chen M."/>
            <person name="Hao X."/>
            <person name="Li L."/>
            <person name="Tang Y."/>
            <person name="Lv G."/>
            <person name="Zhou Y."/>
            <person name="Sun X."/>
            <person name="Brodelius P.E."/>
            <person name="Rose J.K.C."/>
            <person name="Tang K."/>
        </authorList>
    </citation>
    <scope>NUCLEOTIDE SEQUENCE [LARGE SCALE GENOMIC DNA]</scope>
    <source>
        <strain evidence="6">cv. Huhao1</strain>
        <tissue evidence="5">Leaf</tissue>
    </source>
</reference>
<keyword evidence="2" id="KW-0539">Nucleus</keyword>
<feature type="compositionally biased region" description="Low complexity" evidence="3">
    <location>
        <begin position="44"/>
        <end position="55"/>
    </location>
</feature>
<dbReference type="OrthoDB" id="5577072at2759"/>
<protein>
    <submittedName>
        <fullName evidence="5">G-patch domain-containing protein</fullName>
    </submittedName>
</protein>
<evidence type="ECO:0000256" key="2">
    <source>
        <dbReference type="ARBA" id="ARBA00023242"/>
    </source>
</evidence>
<comment type="caution">
    <text evidence="5">The sequence shown here is derived from an EMBL/GenBank/DDBJ whole genome shotgun (WGS) entry which is preliminary data.</text>
</comment>
<dbReference type="GO" id="GO:0005681">
    <property type="term" value="C:spliceosomal complex"/>
    <property type="evidence" value="ECO:0007669"/>
    <property type="project" value="TreeGrafter"/>
</dbReference>
<sequence>MNFSLKSSNKKPQSKKPSQQPPTQKQFISEFDPSKPPLNPNPNTPNTTITPISNNWRTPKTKPLDLPTKSDDPNLAFESSSLSVDPADASNLTYGLNVRKKGTTPSNKSVNVVSNVDNDDNVFTGKSGSAIDSIMINKLRGDLDNLPEDRGLEEFDEMPVENFATALLKGYGWEEGMGVGKNKKDVKVVEFKRRDDKQGLGFVNDMPAPPSNEKSSDRRDRRDGKSRKENGSVEKRRVGKGVERGMREKRRVLEMEGIG</sequence>
<organism evidence="5 6">
    <name type="scientific">Artemisia annua</name>
    <name type="common">Sweet wormwood</name>
    <dbReference type="NCBI Taxonomy" id="35608"/>
    <lineage>
        <taxon>Eukaryota</taxon>
        <taxon>Viridiplantae</taxon>
        <taxon>Streptophyta</taxon>
        <taxon>Embryophyta</taxon>
        <taxon>Tracheophyta</taxon>
        <taxon>Spermatophyta</taxon>
        <taxon>Magnoliopsida</taxon>
        <taxon>eudicotyledons</taxon>
        <taxon>Gunneridae</taxon>
        <taxon>Pentapetalae</taxon>
        <taxon>asterids</taxon>
        <taxon>campanulids</taxon>
        <taxon>Asterales</taxon>
        <taxon>Asteraceae</taxon>
        <taxon>Asteroideae</taxon>
        <taxon>Anthemideae</taxon>
        <taxon>Artemisiinae</taxon>
        <taxon>Artemisia</taxon>
    </lineage>
</organism>
<dbReference type="GO" id="GO:0003676">
    <property type="term" value="F:nucleic acid binding"/>
    <property type="evidence" value="ECO:0007669"/>
    <property type="project" value="InterPro"/>
</dbReference>
<dbReference type="AlphaFoldDB" id="A0A2U1P012"/>
<evidence type="ECO:0000313" key="5">
    <source>
        <dbReference type="EMBL" id="PWA79113.1"/>
    </source>
</evidence>